<protein>
    <submittedName>
        <fullName evidence="6">DNA-binding transcriptional regulator, LysR family</fullName>
    </submittedName>
</protein>
<dbReference type="PANTHER" id="PTHR30537">
    <property type="entry name" value="HTH-TYPE TRANSCRIPTIONAL REGULATOR"/>
    <property type="match status" value="1"/>
</dbReference>
<dbReference type="InterPro" id="IPR058163">
    <property type="entry name" value="LysR-type_TF_proteobact-type"/>
</dbReference>
<evidence type="ECO:0000256" key="4">
    <source>
        <dbReference type="ARBA" id="ARBA00023163"/>
    </source>
</evidence>
<dbReference type="EMBL" id="FOSQ01000001">
    <property type="protein sequence ID" value="SFK22363.1"/>
    <property type="molecule type" value="Genomic_DNA"/>
</dbReference>
<evidence type="ECO:0000313" key="7">
    <source>
        <dbReference type="Proteomes" id="UP000199473"/>
    </source>
</evidence>
<dbReference type="PANTHER" id="PTHR30537:SF5">
    <property type="entry name" value="HTH-TYPE TRANSCRIPTIONAL ACTIVATOR TTDR-RELATED"/>
    <property type="match status" value="1"/>
</dbReference>
<dbReference type="RefSeq" id="WP_092955256.1">
    <property type="nucleotide sequence ID" value="NZ_FOSQ01000001.1"/>
</dbReference>
<sequence length="306" mass="33845">MSRLQAMELFVSAVREGSFSAAGRRAGLSPASVSRQVAALEAALNIQLLNRTSRTLVLTEAGREYLARLEPILQNIAEAEAAASALQTTPRGTLRVHSRLMFGMRVVAPLIPAFQDRYPELRVELRLAEHPARLAEEEIDIDLRIGAPPDAQLMQRRLLRSERVLVASPAYLARMPPVTTPRDLLAQRCLAYWLGPEDVVWRFLVGGGMEELRIAAHFASNNGEVLRQMAIAGHGIALLDDYTVREELESGRLERLLPSLRVTNTGFDLGIYAVFRQTSLLPAKTRVFLDFLVEALPGLMSQGSAR</sequence>
<dbReference type="SUPFAM" id="SSF46785">
    <property type="entry name" value="Winged helix' DNA-binding domain"/>
    <property type="match status" value="1"/>
</dbReference>
<evidence type="ECO:0000256" key="3">
    <source>
        <dbReference type="ARBA" id="ARBA00023125"/>
    </source>
</evidence>
<dbReference type="FunFam" id="1.10.10.10:FF:000001">
    <property type="entry name" value="LysR family transcriptional regulator"/>
    <property type="match status" value="1"/>
</dbReference>
<dbReference type="SUPFAM" id="SSF53850">
    <property type="entry name" value="Periplasmic binding protein-like II"/>
    <property type="match status" value="1"/>
</dbReference>
<evidence type="ECO:0000256" key="2">
    <source>
        <dbReference type="ARBA" id="ARBA00023015"/>
    </source>
</evidence>
<name>A0A1I3XSA5_9PROT</name>
<dbReference type="GO" id="GO:0043565">
    <property type="term" value="F:sequence-specific DNA binding"/>
    <property type="evidence" value="ECO:0007669"/>
    <property type="project" value="TreeGrafter"/>
</dbReference>
<keyword evidence="2" id="KW-0805">Transcription regulation</keyword>
<evidence type="ECO:0000313" key="6">
    <source>
        <dbReference type="EMBL" id="SFK22363.1"/>
    </source>
</evidence>
<dbReference type="InterPro" id="IPR000847">
    <property type="entry name" value="LysR_HTH_N"/>
</dbReference>
<dbReference type="OrthoDB" id="9812435at2"/>
<proteinExistence type="inferred from homology"/>
<dbReference type="InterPro" id="IPR005119">
    <property type="entry name" value="LysR_subst-bd"/>
</dbReference>
<accession>A0A1I3XSA5</accession>
<keyword evidence="7" id="KW-1185">Reference proteome</keyword>
<dbReference type="Pfam" id="PF00126">
    <property type="entry name" value="HTH_1"/>
    <property type="match status" value="1"/>
</dbReference>
<evidence type="ECO:0000256" key="1">
    <source>
        <dbReference type="ARBA" id="ARBA00009437"/>
    </source>
</evidence>
<dbReference type="GO" id="GO:0003700">
    <property type="term" value="F:DNA-binding transcription factor activity"/>
    <property type="evidence" value="ECO:0007669"/>
    <property type="project" value="InterPro"/>
</dbReference>
<dbReference type="Gene3D" id="3.40.190.290">
    <property type="match status" value="1"/>
</dbReference>
<dbReference type="STRING" id="1123062.SAMN02745775_101602"/>
<dbReference type="Pfam" id="PF03466">
    <property type="entry name" value="LysR_substrate"/>
    <property type="match status" value="1"/>
</dbReference>
<dbReference type="CDD" id="cd08422">
    <property type="entry name" value="PBP2_CrgA_like"/>
    <property type="match status" value="1"/>
</dbReference>
<dbReference type="InterPro" id="IPR036388">
    <property type="entry name" value="WH-like_DNA-bd_sf"/>
</dbReference>
<gene>
    <name evidence="6" type="ORF">SAMN02745775_101602</name>
</gene>
<dbReference type="InterPro" id="IPR036390">
    <property type="entry name" value="WH_DNA-bd_sf"/>
</dbReference>
<dbReference type="PROSITE" id="PS50931">
    <property type="entry name" value="HTH_LYSR"/>
    <property type="match status" value="1"/>
</dbReference>
<comment type="similarity">
    <text evidence="1">Belongs to the LysR transcriptional regulatory family.</text>
</comment>
<dbReference type="Proteomes" id="UP000199473">
    <property type="component" value="Unassembled WGS sequence"/>
</dbReference>
<reference evidence="6 7" key="1">
    <citation type="submission" date="2016-10" db="EMBL/GenBank/DDBJ databases">
        <authorList>
            <person name="de Groot N.N."/>
        </authorList>
    </citation>
    <scope>NUCLEOTIDE SEQUENCE [LARGE SCALE GENOMIC DNA]</scope>
    <source>
        <strain evidence="6 7">DSM 19981</strain>
    </source>
</reference>
<keyword evidence="4" id="KW-0804">Transcription</keyword>
<dbReference type="AlphaFoldDB" id="A0A1I3XSA5"/>
<dbReference type="Gene3D" id="1.10.10.10">
    <property type="entry name" value="Winged helix-like DNA-binding domain superfamily/Winged helix DNA-binding domain"/>
    <property type="match status" value="1"/>
</dbReference>
<evidence type="ECO:0000259" key="5">
    <source>
        <dbReference type="PROSITE" id="PS50931"/>
    </source>
</evidence>
<dbReference type="GO" id="GO:0006351">
    <property type="term" value="P:DNA-templated transcription"/>
    <property type="evidence" value="ECO:0007669"/>
    <property type="project" value="TreeGrafter"/>
</dbReference>
<organism evidence="6 7">
    <name type="scientific">Falsiroseomonas stagni DSM 19981</name>
    <dbReference type="NCBI Taxonomy" id="1123062"/>
    <lineage>
        <taxon>Bacteria</taxon>
        <taxon>Pseudomonadati</taxon>
        <taxon>Pseudomonadota</taxon>
        <taxon>Alphaproteobacteria</taxon>
        <taxon>Acetobacterales</taxon>
        <taxon>Roseomonadaceae</taxon>
        <taxon>Falsiroseomonas</taxon>
    </lineage>
</organism>
<feature type="domain" description="HTH lysR-type" evidence="5">
    <location>
        <begin position="1"/>
        <end position="59"/>
    </location>
</feature>
<keyword evidence="3 6" id="KW-0238">DNA-binding</keyword>